<dbReference type="AlphaFoldDB" id="A0A443KCJ0"/>
<dbReference type="Proteomes" id="UP000284451">
    <property type="component" value="Unassembled WGS sequence"/>
</dbReference>
<gene>
    <name evidence="1" type="ORF">D2T29_12600</name>
</gene>
<organism evidence="1 2">
    <name type="scientific">Paenirhodobacter populi</name>
    <dbReference type="NCBI Taxonomy" id="2306993"/>
    <lineage>
        <taxon>Bacteria</taxon>
        <taxon>Pseudomonadati</taxon>
        <taxon>Pseudomonadota</taxon>
        <taxon>Alphaproteobacteria</taxon>
        <taxon>Rhodobacterales</taxon>
        <taxon>Rhodobacter group</taxon>
        <taxon>Paenirhodobacter</taxon>
    </lineage>
</organism>
<name>A0A443KCJ0_9RHOB</name>
<reference evidence="1 2" key="2">
    <citation type="submission" date="2019-01" db="EMBL/GenBank/DDBJ databases">
        <authorList>
            <person name="Li Y."/>
        </authorList>
    </citation>
    <scope>NUCLEOTIDE SEQUENCE [LARGE SCALE GENOMIC DNA]</scope>
    <source>
        <strain evidence="1 2">07D10-4-3</strain>
    </source>
</reference>
<proteinExistence type="predicted"/>
<evidence type="ECO:0000313" key="1">
    <source>
        <dbReference type="EMBL" id="RWR30504.1"/>
    </source>
</evidence>
<reference evidence="1 2" key="1">
    <citation type="submission" date="2019-01" db="EMBL/GenBank/DDBJ databases">
        <title>Sinorhodobacter populi sp. nov. isolated from the symptomatic bark tissue of Populus euramericana canker.</title>
        <authorList>
            <person name="Xu G."/>
        </authorList>
    </citation>
    <scope>NUCLEOTIDE SEQUENCE [LARGE SCALE GENOMIC DNA]</scope>
    <source>
        <strain evidence="1 2">07D10-4-3</strain>
    </source>
</reference>
<accession>A0A443KCJ0</accession>
<protein>
    <submittedName>
        <fullName evidence="1">Uncharacterized protein</fullName>
    </submittedName>
</protein>
<sequence length="274" mass="30090">MLFNGSIDLSGLRAAMDVSRHRSGWEGLHKEDGIRTSVDDALAVFRDIESCAFPHAMGCHTWMMNLLIDATSYMCGGRDPSFGWRAIGIDPQAGAQMISSGRHAISWPVFHTCMRFAFGLSRYELVGNLGSKIIDGPLPGDLHALRIATVASASCSGWHGMDWTKADLVSDESVTALYDKIRSFNSPRHMPPPPSLLLCLVDAAAWTNKGQARSDGWRMLGIPPKNGRRLTGPSSNLISFCMYHTALCFGLGLTRYASPEEYSGYPAKSRFWQT</sequence>
<dbReference type="RefSeq" id="WP_128232710.1">
    <property type="nucleotide sequence ID" value="NZ_SAUY01000015.1"/>
</dbReference>
<comment type="caution">
    <text evidence="1">The sequence shown here is derived from an EMBL/GenBank/DDBJ whole genome shotgun (WGS) entry which is preliminary data.</text>
</comment>
<dbReference type="EMBL" id="SAUY01000015">
    <property type="protein sequence ID" value="RWR30504.1"/>
    <property type="molecule type" value="Genomic_DNA"/>
</dbReference>
<evidence type="ECO:0000313" key="2">
    <source>
        <dbReference type="Proteomes" id="UP000284451"/>
    </source>
</evidence>